<dbReference type="Gene3D" id="2.30.30.110">
    <property type="match status" value="1"/>
</dbReference>
<proteinExistence type="inferred from homology"/>
<dbReference type="RefSeq" id="WP_349242988.1">
    <property type="nucleotide sequence ID" value="NZ_JASCXX010000001.1"/>
</dbReference>
<comment type="function">
    <text evidence="1">Toxic component of a type II toxin-antitoxin (TA) system.</text>
</comment>
<comment type="caution">
    <text evidence="2">The sequence shown here is derived from an EMBL/GenBank/DDBJ whole genome shotgun (WGS) entry which is preliminary data.</text>
</comment>
<dbReference type="GO" id="GO:0006402">
    <property type="term" value="P:mRNA catabolic process"/>
    <property type="evidence" value="ECO:0007669"/>
    <property type="project" value="TreeGrafter"/>
</dbReference>
<dbReference type="GO" id="GO:0016075">
    <property type="term" value="P:rRNA catabolic process"/>
    <property type="evidence" value="ECO:0007669"/>
    <property type="project" value="TreeGrafter"/>
</dbReference>
<accession>A0AAW6TPK3</accession>
<organism evidence="2 3">
    <name type="scientific">Anaerobaca lacustris</name>
    <dbReference type="NCBI Taxonomy" id="3044600"/>
    <lineage>
        <taxon>Bacteria</taxon>
        <taxon>Pseudomonadati</taxon>
        <taxon>Planctomycetota</taxon>
        <taxon>Phycisphaerae</taxon>
        <taxon>Sedimentisphaerales</taxon>
        <taxon>Anaerobacaceae</taxon>
        <taxon>Anaerobaca</taxon>
    </lineage>
</organism>
<dbReference type="PANTHER" id="PTHR33988">
    <property type="entry name" value="ENDORIBONUCLEASE MAZF-RELATED"/>
    <property type="match status" value="1"/>
</dbReference>
<dbReference type="Proteomes" id="UP001431776">
    <property type="component" value="Unassembled WGS sequence"/>
</dbReference>
<dbReference type="GO" id="GO:0004521">
    <property type="term" value="F:RNA endonuclease activity"/>
    <property type="evidence" value="ECO:0007669"/>
    <property type="project" value="TreeGrafter"/>
</dbReference>
<dbReference type="GO" id="GO:0016787">
    <property type="term" value="F:hydrolase activity"/>
    <property type="evidence" value="ECO:0007669"/>
    <property type="project" value="UniProtKB-KW"/>
</dbReference>
<dbReference type="PANTHER" id="PTHR33988:SF2">
    <property type="entry name" value="ENDORIBONUCLEASE MAZF"/>
    <property type="match status" value="1"/>
</dbReference>
<evidence type="ECO:0000256" key="1">
    <source>
        <dbReference type="PIRNR" id="PIRNR033490"/>
    </source>
</evidence>
<keyword evidence="1" id="KW-0540">Nuclease</keyword>
<dbReference type="GO" id="GO:0003677">
    <property type="term" value="F:DNA binding"/>
    <property type="evidence" value="ECO:0007669"/>
    <property type="project" value="InterPro"/>
</dbReference>
<name>A0AAW6TPK3_9BACT</name>
<sequence>MNRFEVWLVNLDPTIGSETRKTRPAVIVSPDELNKHLRTVIVVPLTTGRTYPFRVATKVAGKPGVAAVDQIRTVDKQRLVKKVGTVSGKTRQNLLDTLAALFAD</sequence>
<gene>
    <name evidence="2" type="ORF">QJ522_00870</name>
</gene>
<dbReference type="InterPro" id="IPR003477">
    <property type="entry name" value="PemK-like"/>
</dbReference>
<dbReference type="AlphaFoldDB" id="A0AAW6TPK3"/>
<evidence type="ECO:0000313" key="3">
    <source>
        <dbReference type="Proteomes" id="UP001431776"/>
    </source>
</evidence>
<keyword evidence="1 2" id="KW-0378">Hydrolase</keyword>
<evidence type="ECO:0000313" key="2">
    <source>
        <dbReference type="EMBL" id="MDI6447578.1"/>
    </source>
</evidence>
<reference evidence="2" key="1">
    <citation type="submission" date="2023-05" db="EMBL/GenBank/DDBJ databases">
        <title>Anaerotaeda fermentans gen. nov., sp. nov., a novel anaerobic planctomycete of the new family within the order Sedimentisphaerales isolated from Taman Peninsula, Russia.</title>
        <authorList>
            <person name="Khomyakova M.A."/>
            <person name="Merkel A.Y."/>
            <person name="Slobodkin A.I."/>
        </authorList>
    </citation>
    <scope>NUCLEOTIDE SEQUENCE</scope>
    <source>
        <strain evidence="2">M17dextr</strain>
    </source>
</reference>
<dbReference type="Pfam" id="PF02452">
    <property type="entry name" value="PemK_toxin"/>
    <property type="match status" value="1"/>
</dbReference>
<dbReference type="InterPro" id="IPR011067">
    <property type="entry name" value="Plasmid_toxin/cell-grow_inhib"/>
</dbReference>
<protein>
    <recommendedName>
        <fullName evidence="1">mRNA interferase</fullName>
        <ecNumber evidence="1">3.1.-.-</ecNumber>
    </recommendedName>
</protein>
<keyword evidence="1" id="KW-0255">Endonuclease</keyword>
<dbReference type="SUPFAM" id="SSF50118">
    <property type="entry name" value="Cell growth inhibitor/plasmid maintenance toxic component"/>
    <property type="match status" value="1"/>
</dbReference>
<comment type="similarity">
    <text evidence="1">Belongs to the PemK/MazF family.</text>
</comment>
<dbReference type="EC" id="3.1.-.-" evidence="1"/>
<dbReference type="EMBL" id="JASCXX010000001">
    <property type="protein sequence ID" value="MDI6447578.1"/>
    <property type="molecule type" value="Genomic_DNA"/>
</dbReference>
<dbReference type="PIRSF" id="PIRSF033490">
    <property type="entry name" value="MazF"/>
    <property type="match status" value="1"/>
</dbReference>
<keyword evidence="3" id="KW-1185">Reference proteome</keyword>